<dbReference type="SUPFAM" id="SSF47473">
    <property type="entry name" value="EF-hand"/>
    <property type="match status" value="1"/>
</dbReference>
<protein>
    <submittedName>
        <fullName evidence="18">Calcineurin-like EF-hand protein 1</fullName>
    </submittedName>
</protein>
<dbReference type="OMA" id="LKFAFRM"/>
<dbReference type="CDD" id="cd00051">
    <property type="entry name" value="EFh"/>
    <property type="match status" value="1"/>
</dbReference>
<dbReference type="STRING" id="99883.ENSTNIP00000022556"/>
<dbReference type="GeneTree" id="ENSGT00940000154629"/>
<dbReference type="GO" id="GO:0005737">
    <property type="term" value="C:cytoplasm"/>
    <property type="evidence" value="ECO:0007669"/>
    <property type="project" value="UniProtKB-SubCell"/>
</dbReference>
<keyword evidence="13" id="KW-0472">Membrane</keyword>
<evidence type="ECO:0000256" key="14">
    <source>
        <dbReference type="ARBA" id="ARBA00023242"/>
    </source>
</evidence>
<keyword evidence="5" id="KW-1003">Cell membrane</keyword>
<evidence type="ECO:0000256" key="16">
    <source>
        <dbReference type="ARBA" id="ARBA00038164"/>
    </source>
</evidence>
<evidence type="ECO:0000256" key="8">
    <source>
        <dbReference type="ARBA" id="ARBA00022707"/>
    </source>
</evidence>
<dbReference type="PROSITE" id="PS50222">
    <property type="entry name" value="EF_HAND_2"/>
    <property type="match status" value="3"/>
</dbReference>
<dbReference type="InterPro" id="IPR002048">
    <property type="entry name" value="EF_hand_dom"/>
</dbReference>
<keyword evidence="12" id="KW-0653">Protein transport</keyword>
<dbReference type="GO" id="GO:0005509">
    <property type="term" value="F:calcium ion binding"/>
    <property type="evidence" value="ECO:0007669"/>
    <property type="project" value="InterPro"/>
</dbReference>
<evidence type="ECO:0000256" key="11">
    <source>
        <dbReference type="ARBA" id="ARBA00022837"/>
    </source>
</evidence>
<dbReference type="FunCoup" id="H3DPV7">
    <property type="interactions" value="814"/>
</dbReference>
<dbReference type="PANTHER" id="PTHR46002">
    <property type="entry name" value="EG:114D9.1 PROTEIN-RELATED"/>
    <property type="match status" value="1"/>
</dbReference>
<evidence type="ECO:0000256" key="7">
    <source>
        <dbReference type="ARBA" id="ARBA00022553"/>
    </source>
</evidence>
<accession>H3DPV7</accession>
<keyword evidence="19" id="KW-1185">Reference proteome</keyword>
<feature type="domain" description="EF-hand" evidence="17">
    <location>
        <begin position="26"/>
        <end position="61"/>
    </location>
</feature>
<dbReference type="SMART" id="SM00054">
    <property type="entry name" value="EFh"/>
    <property type="match status" value="2"/>
</dbReference>
<evidence type="ECO:0000256" key="2">
    <source>
        <dbReference type="ARBA" id="ARBA00004236"/>
    </source>
</evidence>
<comment type="similarity">
    <text evidence="16">Belongs to the calcineurin regulatory subunit family. CHP subfamily.</text>
</comment>
<evidence type="ECO:0000256" key="15">
    <source>
        <dbReference type="ARBA" id="ARBA00023288"/>
    </source>
</evidence>
<evidence type="ECO:0000256" key="6">
    <source>
        <dbReference type="ARBA" id="ARBA00022490"/>
    </source>
</evidence>
<dbReference type="Pfam" id="PF13499">
    <property type="entry name" value="EF-hand_7"/>
    <property type="match status" value="1"/>
</dbReference>
<dbReference type="FunFam" id="1.10.238.10:FF:000093">
    <property type="entry name" value="Calcineurin B homologous protein 1"/>
    <property type="match status" value="1"/>
</dbReference>
<evidence type="ECO:0000259" key="17">
    <source>
        <dbReference type="PROSITE" id="PS50222"/>
    </source>
</evidence>
<evidence type="ECO:0000256" key="5">
    <source>
        <dbReference type="ARBA" id="ARBA00022475"/>
    </source>
</evidence>
<dbReference type="Ensembl" id="ENSTNIT00000022795.1">
    <property type="protein sequence ID" value="ENSTNIP00000022556.1"/>
    <property type="gene ID" value="ENSTNIG00000019353.1"/>
</dbReference>
<dbReference type="GO" id="GO:0015031">
    <property type="term" value="P:protein transport"/>
    <property type="evidence" value="ECO:0007669"/>
    <property type="project" value="UniProtKB-KW"/>
</dbReference>
<keyword evidence="14" id="KW-0539">Nucleus</keyword>
<comment type="subcellular location">
    <subcellularLocation>
        <location evidence="2">Cell membrane</location>
    </subcellularLocation>
    <subcellularLocation>
        <location evidence="3">Cytoplasm</location>
    </subcellularLocation>
    <subcellularLocation>
        <location evidence="1">Nucleus</location>
    </subcellularLocation>
</comment>
<proteinExistence type="inferred from homology"/>
<feature type="domain" description="EF-hand" evidence="17">
    <location>
        <begin position="109"/>
        <end position="144"/>
    </location>
</feature>
<evidence type="ECO:0000313" key="18">
    <source>
        <dbReference type="Ensembl" id="ENSTNIP00000022556.1"/>
    </source>
</evidence>
<dbReference type="GO" id="GO:0005886">
    <property type="term" value="C:plasma membrane"/>
    <property type="evidence" value="ECO:0007669"/>
    <property type="project" value="UniProtKB-SubCell"/>
</dbReference>
<reference evidence="19" key="1">
    <citation type="journal article" date="2004" name="Nature">
        <title>Genome duplication in the teleost fish Tetraodon nigroviridis reveals the early vertebrate proto-karyotype.</title>
        <authorList>
            <person name="Jaillon O."/>
            <person name="Aury J.-M."/>
            <person name="Brunet F."/>
            <person name="Petit J.-L."/>
            <person name="Stange-Thomann N."/>
            <person name="Mauceli E."/>
            <person name="Bouneau L."/>
            <person name="Fischer C."/>
            <person name="Ozouf-Costaz C."/>
            <person name="Bernot A."/>
            <person name="Nicaud S."/>
            <person name="Jaffe D."/>
            <person name="Fisher S."/>
            <person name="Lutfalla G."/>
            <person name="Dossat C."/>
            <person name="Segurens B."/>
            <person name="Dasilva C."/>
            <person name="Salanoubat M."/>
            <person name="Levy M."/>
            <person name="Boudet N."/>
            <person name="Castellano S."/>
            <person name="Anthouard V."/>
            <person name="Jubin C."/>
            <person name="Castelli V."/>
            <person name="Katinka M."/>
            <person name="Vacherie B."/>
            <person name="Biemont C."/>
            <person name="Skalli Z."/>
            <person name="Cattolico L."/>
            <person name="Poulain J."/>
            <person name="De Berardinis V."/>
            <person name="Cruaud C."/>
            <person name="Duprat S."/>
            <person name="Brottier P."/>
            <person name="Coutanceau J.-P."/>
            <person name="Gouzy J."/>
            <person name="Parra G."/>
            <person name="Lardier G."/>
            <person name="Chapple C."/>
            <person name="McKernan K.J."/>
            <person name="McEwan P."/>
            <person name="Bosak S."/>
            <person name="Kellis M."/>
            <person name="Volff J.-N."/>
            <person name="Guigo R."/>
            <person name="Zody M.C."/>
            <person name="Mesirov J."/>
            <person name="Lindblad-Toh K."/>
            <person name="Birren B."/>
            <person name="Nusbaum C."/>
            <person name="Kahn D."/>
            <person name="Robinson-Rechavi M."/>
            <person name="Laudet V."/>
            <person name="Schachter V."/>
            <person name="Quetier F."/>
            <person name="Saurin W."/>
            <person name="Scarpelli C."/>
            <person name="Wincker P."/>
            <person name="Lander E.S."/>
            <person name="Weissenbach J."/>
            <person name="Roest Crollius H."/>
        </authorList>
    </citation>
    <scope>NUCLEOTIDE SEQUENCE [LARGE SCALE GENOMIC DNA]</scope>
</reference>
<dbReference type="Proteomes" id="UP000007303">
    <property type="component" value="Unassembled WGS sequence"/>
</dbReference>
<keyword evidence="7" id="KW-0597">Phosphoprotein</keyword>
<dbReference type="HOGENOM" id="CLU_061288_10_5_1"/>
<evidence type="ECO:0000256" key="13">
    <source>
        <dbReference type="ARBA" id="ARBA00023136"/>
    </source>
</evidence>
<evidence type="ECO:0000256" key="4">
    <source>
        <dbReference type="ARBA" id="ARBA00022448"/>
    </source>
</evidence>
<keyword evidence="10" id="KW-0677">Repeat</keyword>
<dbReference type="Gene3D" id="1.10.238.10">
    <property type="entry name" value="EF-hand"/>
    <property type="match status" value="1"/>
</dbReference>
<keyword evidence="4" id="KW-0813">Transport</keyword>
<keyword evidence="6" id="KW-0963">Cytoplasm</keyword>
<dbReference type="GO" id="GO:0005634">
    <property type="term" value="C:nucleus"/>
    <property type="evidence" value="ECO:0007669"/>
    <property type="project" value="UniProtKB-SubCell"/>
</dbReference>
<dbReference type="InParanoid" id="H3DPV7"/>
<evidence type="ECO:0000256" key="9">
    <source>
        <dbReference type="ARBA" id="ARBA00022723"/>
    </source>
</evidence>
<dbReference type="InterPro" id="IPR011992">
    <property type="entry name" value="EF-hand-dom_pair"/>
</dbReference>
<sequence length="194" mass="22458">MGSRASTLLREEEIEEIKKETGFSHSQITRLYSRFTSLDKGENGTLSREDFQRIPELAINPLGDRIINAFFPEGEDQVNFRGFMRTLAHFRPIEDNEKNKNPTVEPLNSRTNKLLFAFRLYDLDRDDKISRDELLQVLRMMVGVNISDDQLGSIADRTIQEADTNGDNSISFNEFIKVLEKVDVEQKMSIRFLH</sequence>
<dbReference type="InterPro" id="IPR018247">
    <property type="entry name" value="EF_Hand_1_Ca_BS"/>
</dbReference>
<dbReference type="PROSITE" id="PS00018">
    <property type="entry name" value="EF_HAND_1"/>
    <property type="match status" value="2"/>
</dbReference>
<reference evidence="18" key="3">
    <citation type="submission" date="2025-09" db="UniProtKB">
        <authorList>
            <consortium name="Ensembl"/>
        </authorList>
    </citation>
    <scope>IDENTIFICATION</scope>
</reference>
<dbReference type="AlphaFoldDB" id="H3DPV7"/>
<evidence type="ECO:0000256" key="10">
    <source>
        <dbReference type="ARBA" id="ARBA00022737"/>
    </source>
</evidence>
<evidence type="ECO:0000256" key="1">
    <source>
        <dbReference type="ARBA" id="ARBA00004123"/>
    </source>
</evidence>
<evidence type="ECO:0000313" key="19">
    <source>
        <dbReference type="Proteomes" id="UP000007303"/>
    </source>
</evidence>
<reference evidence="18" key="2">
    <citation type="submission" date="2025-08" db="UniProtKB">
        <authorList>
            <consortium name="Ensembl"/>
        </authorList>
    </citation>
    <scope>IDENTIFICATION</scope>
</reference>
<feature type="domain" description="EF-hand" evidence="17">
    <location>
        <begin position="150"/>
        <end position="185"/>
    </location>
</feature>
<dbReference type="InterPro" id="IPR051875">
    <property type="entry name" value="Calcineurin_B_homologous"/>
</dbReference>
<keyword evidence="11" id="KW-0106">Calcium</keyword>
<evidence type="ECO:0000256" key="12">
    <source>
        <dbReference type="ARBA" id="ARBA00022927"/>
    </source>
</evidence>
<evidence type="ECO:0000256" key="3">
    <source>
        <dbReference type="ARBA" id="ARBA00004496"/>
    </source>
</evidence>
<organism evidence="18 19">
    <name type="scientific">Tetraodon nigroviridis</name>
    <name type="common">Spotted green pufferfish</name>
    <name type="synonym">Chelonodon nigroviridis</name>
    <dbReference type="NCBI Taxonomy" id="99883"/>
    <lineage>
        <taxon>Eukaryota</taxon>
        <taxon>Metazoa</taxon>
        <taxon>Chordata</taxon>
        <taxon>Craniata</taxon>
        <taxon>Vertebrata</taxon>
        <taxon>Euteleostomi</taxon>
        <taxon>Actinopterygii</taxon>
        <taxon>Neopterygii</taxon>
        <taxon>Teleostei</taxon>
        <taxon>Neoteleostei</taxon>
        <taxon>Acanthomorphata</taxon>
        <taxon>Eupercaria</taxon>
        <taxon>Tetraodontiformes</taxon>
        <taxon>Tetradontoidea</taxon>
        <taxon>Tetraodontidae</taxon>
        <taxon>Tetraodon</taxon>
    </lineage>
</organism>
<keyword evidence="8" id="KW-0519">Myristate</keyword>
<keyword evidence="9" id="KW-0479">Metal-binding</keyword>
<keyword evidence="15" id="KW-0449">Lipoprotein</keyword>
<name>H3DPV7_TETNG</name>